<feature type="compositionally biased region" description="Polar residues" evidence="1">
    <location>
        <begin position="70"/>
        <end position="92"/>
    </location>
</feature>
<dbReference type="EMBL" id="JANPWB010000001">
    <property type="protein sequence ID" value="KAJ1215179.1"/>
    <property type="molecule type" value="Genomic_DNA"/>
</dbReference>
<comment type="caution">
    <text evidence="2">The sequence shown here is derived from an EMBL/GenBank/DDBJ whole genome shotgun (WGS) entry which is preliminary data.</text>
</comment>
<dbReference type="AlphaFoldDB" id="A0AAV7WM85"/>
<protein>
    <submittedName>
        <fullName evidence="2">Uncharacterized protein</fullName>
    </submittedName>
</protein>
<organism evidence="2 3">
    <name type="scientific">Pleurodeles waltl</name>
    <name type="common">Iberian ribbed newt</name>
    <dbReference type="NCBI Taxonomy" id="8319"/>
    <lineage>
        <taxon>Eukaryota</taxon>
        <taxon>Metazoa</taxon>
        <taxon>Chordata</taxon>
        <taxon>Craniata</taxon>
        <taxon>Vertebrata</taxon>
        <taxon>Euteleostomi</taxon>
        <taxon>Amphibia</taxon>
        <taxon>Batrachia</taxon>
        <taxon>Caudata</taxon>
        <taxon>Salamandroidea</taxon>
        <taxon>Salamandridae</taxon>
        <taxon>Pleurodelinae</taxon>
        <taxon>Pleurodeles</taxon>
    </lineage>
</organism>
<reference evidence="2" key="1">
    <citation type="journal article" date="2022" name="bioRxiv">
        <title>Sequencing and chromosome-scale assembly of the giantPleurodeles waltlgenome.</title>
        <authorList>
            <person name="Brown T."/>
            <person name="Elewa A."/>
            <person name="Iarovenko S."/>
            <person name="Subramanian E."/>
            <person name="Araus A.J."/>
            <person name="Petzold A."/>
            <person name="Susuki M."/>
            <person name="Suzuki K.-i.T."/>
            <person name="Hayashi T."/>
            <person name="Toyoda A."/>
            <person name="Oliveira C."/>
            <person name="Osipova E."/>
            <person name="Leigh N.D."/>
            <person name="Simon A."/>
            <person name="Yun M.H."/>
        </authorList>
    </citation>
    <scope>NUCLEOTIDE SEQUENCE</scope>
    <source>
        <strain evidence="2">20211129_DDA</strain>
        <tissue evidence="2">Liver</tissue>
    </source>
</reference>
<gene>
    <name evidence="2" type="ORF">NDU88_002788</name>
</gene>
<accession>A0AAV7WM85</accession>
<proteinExistence type="predicted"/>
<evidence type="ECO:0000313" key="2">
    <source>
        <dbReference type="EMBL" id="KAJ1215179.1"/>
    </source>
</evidence>
<feature type="region of interest" description="Disordered" evidence="1">
    <location>
        <begin position="61"/>
        <end position="92"/>
    </location>
</feature>
<name>A0AAV7WM85_PLEWA</name>
<keyword evidence="3" id="KW-1185">Reference proteome</keyword>
<evidence type="ECO:0000313" key="3">
    <source>
        <dbReference type="Proteomes" id="UP001066276"/>
    </source>
</evidence>
<evidence type="ECO:0000256" key="1">
    <source>
        <dbReference type="SAM" id="MobiDB-lite"/>
    </source>
</evidence>
<sequence>MVEVSQGLLGYAIAFHAWKEVYRMQAAEHEQKDDDEKDKVDEVDNFATAPELAEEENLLLLATEPEESVRSTGVRSLTGSSTGSSEASRLVP</sequence>
<dbReference type="Proteomes" id="UP001066276">
    <property type="component" value="Chromosome 1_1"/>
</dbReference>